<protein>
    <submittedName>
        <fullName evidence="6">3'-5' exonuclease</fullName>
    </submittedName>
</protein>
<dbReference type="InterPro" id="IPR000212">
    <property type="entry name" value="DNA_helicase_UvrD/REP"/>
</dbReference>
<evidence type="ECO:0000313" key="6">
    <source>
        <dbReference type="EMBL" id="MFC5988147.1"/>
    </source>
</evidence>
<evidence type="ECO:0000256" key="3">
    <source>
        <dbReference type="ARBA" id="ARBA00022806"/>
    </source>
</evidence>
<dbReference type="GO" id="GO:0004527">
    <property type="term" value="F:exonuclease activity"/>
    <property type="evidence" value="ECO:0007669"/>
    <property type="project" value="UniProtKB-KW"/>
</dbReference>
<dbReference type="Gene3D" id="3.40.50.300">
    <property type="entry name" value="P-loop containing nucleotide triphosphate hydrolases"/>
    <property type="match status" value="1"/>
</dbReference>
<keyword evidence="2" id="KW-0378">Hydrolase</keyword>
<dbReference type="PANTHER" id="PTHR11070:SF2">
    <property type="entry name" value="ATP-DEPENDENT DNA HELICASE SRS2"/>
    <property type="match status" value="1"/>
</dbReference>
<feature type="domain" description="UvrD-like helicase C-terminal" evidence="5">
    <location>
        <begin position="2"/>
        <end position="117"/>
    </location>
</feature>
<dbReference type="InterPro" id="IPR027417">
    <property type="entry name" value="P-loop_NTPase"/>
</dbReference>
<accession>A0ABW1ISV0</accession>
<dbReference type="Proteomes" id="UP001596250">
    <property type="component" value="Unassembled WGS sequence"/>
</dbReference>
<dbReference type="Pfam" id="PF13361">
    <property type="entry name" value="UvrD_C"/>
    <property type="match status" value="2"/>
</dbReference>
<evidence type="ECO:0000256" key="4">
    <source>
        <dbReference type="ARBA" id="ARBA00022840"/>
    </source>
</evidence>
<proteinExistence type="predicted"/>
<dbReference type="InterPro" id="IPR014017">
    <property type="entry name" value="DNA_helicase_UvrD-like_C"/>
</dbReference>
<keyword evidence="3" id="KW-0347">Helicase</keyword>
<reference evidence="7" key="1">
    <citation type="journal article" date="2019" name="Int. J. Syst. Evol. Microbiol.">
        <title>The Global Catalogue of Microorganisms (GCM) 10K type strain sequencing project: providing services to taxonomists for standard genome sequencing and annotation.</title>
        <authorList>
            <consortium name="The Broad Institute Genomics Platform"/>
            <consortium name="The Broad Institute Genome Sequencing Center for Infectious Disease"/>
            <person name="Wu L."/>
            <person name="Ma J."/>
        </authorList>
    </citation>
    <scope>NUCLEOTIDE SEQUENCE [LARGE SCALE GENOMIC DNA]</scope>
    <source>
        <strain evidence="7">CCM 8749</strain>
    </source>
</reference>
<evidence type="ECO:0000313" key="7">
    <source>
        <dbReference type="Proteomes" id="UP001596250"/>
    </source>
</evidence>
<name>A0ABW1ISV0_9BACL</name>
<feature type="domain" description="UvrD-like helicase C-terminal" evidence="5">
    <location>
        <begin position="123"/>
        <end position="187"/>
    </location>
</feature>
<sequence length="216" mass="25515">MNYRNTAQIAQFAWNFYRSNSELKDKVKEGSVEGVEIIPPQATKRKGPEPIIKRCNSFKEEMEFISQHIKELVTEKKLSYSDVAILYRVKKNYHTSYIDIIMKQLAIAKIPFYWITENTTSKREYDKTENSVKVSTIDSAKGLDFRVVFIVNIENLPFHREENEEREVSLFYIGMTRALEWLFLTYSGESKFTKYLDQVNKQKQMHQTRKTQLRGS</sequence>
<keyword evidence="6" id="KW-0269">Exonuclease</keyword>
<keyword evidence="1" id="KW-0547">Nucleotide-binding</keyword>
<comment type="caution">
    <text evidence="6">The sequence shown here is derived from an EMBL/GenBank/DDBJ whole genome shotgun (WGS) entry which is preliminary data.</text>
</comment>
<gene>
    <name evidence="6" type="ORF">ACFPXP_17230</name>
</gene>
<dbReference type="EMBL" id="JBHSQV010000177">
    <property type="protein sequence ID" value="MFC5988147.1"/>
    <property type="molecule type" value="Genomic_DNA"/>
</dbReference>
<dbReference type="RefSeq" id="WP_379895654.1">
    <property type="nucleotide sequence ID" value="NZ_CBCSCT010000020.1"/>
</dbReference>
<evidence type="ECO:0000256" key="1">
    <source>
        <dbReference type="ARBA" id="ARBA00022741"/>
    </source>
</evidence>
<evidence type="ECO:0000256" key="2">
    <source>
        <dbReference type="ARBA" id="ARBA00022801"/>
    </source>
</evidence>
<keyword evidence="4" id="KW-0067">ATP-binding</keyword>
<keyword evidence="7" id="KW-1185">Reference proteome</keyword>
<organism evidence="6 7">
    <name type="scientific">Marinicrinis lubricantis</name>
    <dbReference type="NCBI Taxonomy" id="2086470"/>
    <lineage>
        <taxon>Bacteria</taxon>
        <taxon>Bacillati</taxon>
        <taxon>Bacillota</taxon>
        <taxon>Bacilli</taxon>
        <taxon>Bacillales</taxon>
        <taxon>Paenibacillaceae</taxon>
    </lineage>
</organism>
<evidence type="ECO:0000259" key="5">
    <source>
        <dbReference type="Pfam" id="PF13361"/>
    </source>
</evidence>
<keyword evidence="6" id="KW-0540">Nuclease</keyword>
<dbReference type="PANTHER" id="PTHR11070">
    <property type="entry name" value="UVRD / RECB / PCRA DNA HELICASE FAMILY MEMBER"/>
    <property type="match status" value="1"/>
</dbReference>
<dbReference type="SUPFAM" id="SSF52540">
    <property type="entry name" value="P-loop containing nucleoside triphosphate hydrolases"/>
    <property type="match status" value="1"/>
</dbReference>